<dbReference type="RefSeq" id="WP_188952039.1">
    <property type="nucleotide sequence ID" value="NZ_BMIB01000002.1"/>
</dbReference>
<comment type="caution">
    <text evidence="1">The sequence shown here is derived from an EMBL/GenBank/DDBJ whole genome shotgun (WGS) entry which is preliminary data.</text>
</comment>
<accession>A0A917IYM9</accession>
<name>A0A917IYM9_9BACT</name>
<evidence type="ECO:0000313" key="2">
    <source>
        <dbReference type="Proteomes" id="UP000627292"/>
    </source>
</evidence>
<organism evidence="1 2">
    <name type="scientific">Filimonas zeae</name>
    <dbReference type="NCBI Taxonomy" id="1737353"/>
    <lineage>
        <taxon>Bacteria</taxon>
        <taxon>Pseudomonadati</taxon>
        <taxon>Bacteroidota</taxon>
        <taxon>Chitinophagia</taxon>
        <taxon>Chitinophagales</taxon>
        <taxon>Chitinophagaceae</taxon>
        <taxon>Filimonas</taxon>
    </lineage>
</organism>
<gene>
    <name evidence="1" type="ORF">GCM10011379_21590</name>
</gene>
<dbReference type="EMBL" id="BMIB01000002">
    <property type="protein sequence ID" value="GGH66917.1"/>
    <property type="molecule type" value="Genomic_DNA"/>
</dbReference>
<dbReference type="Proteomes" id="UP000627292">
    <property type="component" value="Unassembled WGS sequence"/>
</dbReference>
<reference evidence="1" key="2">
    <citation type="submission" date="2020-09" db="EMBL/GenBank/DDBJ databases">
        <authorList>
            <person name="Sun Q."/>
            <person name="Zhou Y."/>
        </authorList>
    </citation>
    <scope>NUCLEOTIDE SEQUENCE</scope>
    <source>
        <strain evidence="1">CGMCC 1.15290</strain>
    </source>
</reference>
<protein>
    <submittedName>
        <fullName evidence="1">Uncharacterized protein</fullName>
    </submittedName>
</protein>
<reference evidence="1" key="1">
    <citation type="journal article" date="2014" name="Int. J. Syst. Evol. Microbiol.">
        <title>Complete genome sequence of Corynebacterium casei LMG S-19264T (=DSM 44701T), isolated from a smear-ripened cheese.</title>
        <authorList>
            <consortium name="US DOE Joint Genome Institute (JGI-PGF)"/>
            <person name="Walter F."/>
            <person name="Albersmeier A."/>
            <person name="Kalinowski J."/>
            <person name="Ruckert C."/>
        </authorList>
    </citation>
    <scope>NUCLEOTIDE SEQUENCE</scope>
    <source>
        <strain evidence="1">CGMCC 1.15290</strain>
    </source>
</reference>
<sequence>MPYFATENKKGTQIVSITDYESKSILYTNNNVQNLQGVKLKIPRTSIYKISVTTNHLFDRQCKFILKCVPDSEAPASFSRNVAWMTKQDTSFLISYTDKKTNASFEAVALQTPINHYLNGGLNATFSTGKSRITFPITLPANTVEWYYTFAATRNKANVQATKDQMKLFSTLSKMLAGGGPLSIALNMLGQPPGADYCDVYLLPTEYFQAFERKEEQKWKYIAEGTRLNVMSGVVKVNSCCNQGTYFLGFKNPSPSYGLEIMIEVVAIVEKATMERVQVKTPLTVKTIKVPVFTTN</sequence>
<dbReference type="AlphaFoldDB" id="A0A917IYM9"/>
<proteinExistence type="predicted"/>
<evidence type="ECO:0000313" key="1">
    <source>
        <dbReference type="EMBL" id="GGH66917.1"/>
    </source>
</evidence>
<keyword evidence="2" id="KW-1185">Reference proteome</keyword>